<dbReference type="EMBL" id="JAVDWE010000016">
    <property type="protein sequence ID" value="MDR7096766.1"/>
    <property type="molecule type" value="Genomic_DNA"/>
</dbReference>
<evidence type="ECO:0000313" key="8">
    <source>
        <dbReference type="Proteomes" id="UP001265550"/>
    </source>
</evidence>
<keyword evidence="4 7" id="KW-0378">Hydrolase</keyword>
<evidence type="ECO:0000256" key="4">
    <source>
        <dbReference type="ARBA" id="ARBA00022801"/>
    </source>
</evidence>
<evidence type="ECO:0000256" key="1">
    <source>
        <dbReference type="ARBA" id="ARBA00001946"/>
    </source>
</evidence>
<dbReference type="Gene3D" id="3.60.10.10">
    <property type="entry name" value="Endonuclease/exonuclease/phosphatase"/>
    <property type="match status" value="1"/>
</dbReference>
<feature type="domain" description="Endonuclease/exonuclease/phosphatase" evidence="6">
    <location>
        <begin position="6"/>
        <end position="252"/>
    </location>
</feature>
<comment type="caution">
    <text evidence="7">The sequence shown here is derived from an EMBL/GenBank/DDBJ whole genome shotgun (WGS) entry which is preliminary data.</text>
</comment>
<keyword evidence="5" id="KW-0460">Magnesium</keyword>
<organism evidence="7 8">
    <name type="scientific">Hydrogenophaga laconesensis</name>
    <dbReference type="NCBI Taxonomy" id="1805971"/>
    <lineage>
        <taxon>Bacteria</taxon>
        <taxon>Pseudomonadati</taxon>
        <taxon>Pseudomonadota</taxon>
        <taxon>Betaproteobacteria</taxon>
        <taxon>Burkholderiales</taxon>
        <taxon>Comamonadaceae</taxon>
        <taxon>Hydrogenophaga</taxon>
    </lineage>
</organism>
<sequence>MFKLTSLNLNGIRSATTKGLEKWLSAHRPDCICVQEVKCQASDVSGRFEELAGLKGHFHYAQKKGYSGTAVYTRHEPSDVRIGYGSAEFDAEGRFTELRFDTPQRKLSILSVYFPSGSSGPERQEAKYRFLDGFYPHLQALKGEREFILCGDVNIAHQNQDLKNWRSNQKNSGFLPEERAWMTKLLGEAGLVDVYRRLQPDTTDACYTWWSNRGQAYANNVGWRLDYHLATPAMAALARTESIYKDVKFSDHAPLTIEYDFTH</sequence>
<protein>
    <submittedName>
        <fullName evidence="7">Exodeoxyribonuclease-3</fullName>
        <ecNumber evidence="7">3.1.11.2</ecNumber>
    </submittedName>
</protein>
<reference evidence="7 8" key="1">
    <citation type="submission" date="2023-07" db="EMBL/GenBank/DDBJ databases">
        <title>Sorghum-associated microbial communities from plants grown in Nebraska, USA.</title>
        <authorList>
            <person name="Schachtman D."/>
        </authorList>
    </citation>
    <scope>NUCLEOTIDE SEQUENCE [LARGE SCALE GENOMIC DNA]</scope>
    <source>
        <strain evidence="7 8">BE240</strain>
    </source>
</reference>
<dbReference type="SUPFAM" id="SSF56219">
    <property type="entry name" value="DNase I-like"/>
    <property type="match status" value="1"/>
</dbReference>
<accession>A0ABU1VH15</accession>
<comment type="similarity">
    <text evidence="2">Belongs to the DNA repair enzymes AP/ExoA family.</text>
</comment>
<dbReference type="Pfam" id="PF03372">
    <property type="entry name" value="Exo_endo_phos"/>
    <property type="match status" value="1"/>
</dbReference>
<dbReference type="NCBIfam" id="TIGR00633">
    <property type="entry name" value="xth"/>
    <property type="match status" value="1"/>
</dbReference>
<proteinExistence type="inferred from homology"/>
<evidence type="ECO:0000259" key="6">
    <source>
        <dbReference type="Pfam" id="PF03372"/>
    </source>
</evidence>
<dbReference type="EC" id="3.1.11.2" evidence="7"/>
<gene>
    <name evidence="7" type="ORF">J2X09_004523</name>
</gene>
<comment type="cofactor">
    <cofactor evidence="1">
        <name>Mg(2+)</name>
        <dbReference type="ChEBI" id="CHEBI:18420"/>
    </cofactor>
</comment>
<dbReference type="InterPro" id="IPR036691">
    <property type="entry name" value="Endo/exonu/phosph_ase_sf"/>
</dbReference>
<evidence type="ECO:0000256" key="3">
    <source>
        <dbReference type="ARBA" id="ARBA00022723"/>
    </source>
</evidence>
<dbReference type="RefSeq" id="WP_204734425.1">
    <property type="nucleotide sequence ID" value="NZ_JAVDWE010000016.1"/>
</dbReference>
<evidence type="ECO:0000313" key="7">
    <source>
        <dbReference type="EMBL" id="MDR7096766.1"/>
    </source>
</evidence>
<dbReference type="CDD" id="cd10281">
    <property type="entry name" value="Nape_like_AP-endo"/>
    <property type="match status" value="1"/>
</dbReference>
<dbReference type="GO" id="GO:0008311">
    <property type="term" value="F:double-stranded DNA 3'-5' DNA exonuclease activity"/>
    <property type="evidence" value="ECO:0007669"/>
    <property type="project" value="UniProtKB-EC"/>
</dbReference>
<keyword evidence="3" id="KW-0479">Metal-binding</keyword>
<dbReference type="InterPro" id="IPR005135">
    <property type="entry name" value="Endo/exonuclease/phosphatase"/>
</dbReference>
<dbReference type="Proteomes" id="UP001265550">
    <property type="component" value="Unassembled WGS sequence"/>
</dbReference>
<evidence type="ECO:0000256" key="5">
    <source>
        <dbReference type="ARBA" id="ARBA00022842"/>
    </source>
</evidence>
<name>A0ABU1VH15_9BURK</name>
<keyword evidence="8" id="KW-1185">Reference proteome</keyword>
<dbReference type="PANTHER" id="PTHR22748:SF6">
    <property type="entry name" value="DNA-(APURINIC OR APYRIMIDINIC SITE) ENDONUCLEASE"/>
    <property type="match status" value="1"/>
</dbReference>
<dbReference type="PANTHER" id="PTHR22748">
    <property type="entry name" value="AP ENDONUCLEASE"/>
    <property type="match status" value="1"/>
</dbReference>
<dbReference type="NCBIfam" id="TIGR00195">
    <property type="entry name" value="exoDNase_III"/>
    <property type="match status" value="1"/>
</dbReference>
<dbReference type="InterPro" id="IPR004808">
    <property type="entry name" value="AP_endonuc_1"/>
</dbReference>
<evidence type="ECO:0000256" key="2">
    <source>
        <dbReference type="ARBA" id="ARBA00007092"/>
    </source>
</evidence>
<dbReference type="PROSITE" id="PS51435">
    <property type="entry name" value="AP_NUCLEASE_F1_4"/>
    <property type="match status" value="1"/>
</dbReference>